<dbReference type="EMBL" id="CP112866">
    <property type="protein sequence ID" value="UZW20133.1"/>
    <property type="molecule type" value="Genomic_DNA"/>
</dbReference>
<dbReference type="InterPro" id="IPR046673">
    <property type="entry name" value="ToxA_N"/>
</dbReference>
<evidence type="ECO:0000259" key="1">
    <source>
        <dbReference type="Pfam" id="PF20178"/>
    </source>
</evidence>
<proteinExistence type="predicted"/>
<feature type="domain" description="Dermonecrotic toxin N-terminal" evidence="1">
    <location>
        <begin position="457"/>
        <end position="621"/>
    </location>
</feature>
<keyword evidence="3" id="KW-1185">Reference proteome</keyword>
<name>A0ABY6QKY3_9PSED</name>
<sequence length="1756" mass="195162">MSSPPFSLSPPDGADSDAAVEAASQFIRDQLTRRVNTCAHPSRLINQIGLAERRCRESTQALSRLIGRSPKVLTVIRAELRKAFEVDPDRLLFTETKAPGVVHKVDSLTERALLLLVLPSVSINVNQFTVLSIEGEPQRRLPYTPLQVLRRVIAMRLFERLAHAVSDYWDTPAQGSWRTRRERWVDLYTQLFADQAFMARQLDELSSAGIAMVKALIDAPTAEARQRAGGDWASVRVAQLMWPGTSAVAIPGALHLYREGDPVDAPHVIHLPGAARNFYEYRSFASLQCGLLELESSRLHDLWQCLPLNRRNGLCRPADLSAASTVMRGLEVMSNALELGAQALLTGQSSNELACAVSVNHAHVFSSDRPRPPPLDAVRLLAYAEGFRKQMVGSARLGALGDQLLDWDHRRRRAEIIFASTTSGLALRTVQERAKRYEQRVLALLDPSDPGADTPTYQALTTLVEQLKAHTQALDTLMKGARARLLELGFWAERPGGAWTARRVTLFMNAQTEALRCEVHLQHQLKLLSTAHRDLVIDVVEQPWAYKRTDSDAQVYWIAVGSEPDAFYALHNVWVVTTAPAMRVPTRQHPVVLYAFGMDGGVVAFSGVEALTRSLKASLGSRDDSPLWGYIERDKRRDLRAHATNRTLAVRYLNIKGKPALAALKKLLGSYDRLQTSHEELVRLFSEVKDAELSRALLTVELEQQLKIPANVALSQAQAAIELVRKAASEAKTMPAWLTRATRGQRKRFRRSLKLYLSGTFAFRTGLEHELPDLYTFARRVLTARLREDGISPELDIDQPFIELPDDVQGSFCGWTSGCTAGDRNIQLTPTVTRTSFSLLQLAMHNLDPLAPWTRWRLNRARFLQPEWKQSLNADYLIRMVSSLDIGGQYDASILRVFYPRVAGSQAPGAGRVPALLNRALRTGYEHHLLSAIQRGLTAAAQSVFSTAMAARTPQDLLKNQHELQLYVVHLIGHTMLHDRYIAGIVVVQDKRTGLCVVYWPEAAHDLVLTEYGSLQHAHDELNRLGASPANVKALARQVAPGWAFEAVVHHPDGADQSGPTLDYLDLIPAFVMAKGIWQGIEFIRSFGTRHLEPVPFLDEIEKQALEQIASDPLDWLALVATSHSDAQALLYRASVLELQRTTQAASQSGKALQAYRTRRLGEQSDTRDRAVKAFFSPLFGMFNDFYELLLAARRFHRFGDARDALDVGFMSTVLAIDLLLNFVPGPKKVGGSAARAIRPRSRTALARMRRLPVTTSGGARVVPSPVTQLDALARFKTKGLPDEAVALKAPGEHGIYVKNGESFVADGVHHYPVYRRSDEPMYRLKNQHAPGQDELILNIRHSREWLLDADAPQPAPGSSAGALSPWRAPVSPAPDWRPPVVRAATENRIRQSPAPTTYWCDWKVQLSTTQLSATSSMGTFHVHMESPNFPFDVIYVGRTYDSPTTAGAGYYRLLHQGANAPLDGIAFITRNEPLVSRAHVDIDRWTTTALGEQPIPVSRSATGEWRLHSVQFDRPLANYVGIAFPEMTSQSRVFTAQRLIELADSSRPATATHLLNIRATLDNWLTPTANGLGQTDDLLRLLRPTERQDTINIGYEGKAPGFTRVDFNVSGLAPALRDRARGRGLGRGRAAERSAAQSARIERVLQQQGFNVQRLQVLRGRRTVDELIATHPLSSSNRVYYISPHWLERSGIPLNTRLTDSWVNVAIKKNPNSLLLAGVESAMRENRLVRIVAGVQWPTLGTLAPTVYFVKVNPS</sequence>
<evidence type="ECO:0000313" key="2">
    <source>
        <dbReference type="EMBL" id="UZW20133.1"/>
    </source>
</evidence>
<organism evidence="2 3">
    <name type="scientific">Pseudomonas quebecensis</name>
    <dbReference type="NCBI Taxonomy" id="2995174"/>
    <lineage>
        <taxon>Bacteria</taxon>
        <taxon>Pseudomonadati</taxon>
        <taxon>Pseudomonadota</taxon>
        <taxon>Gammaproteobacteria</taxon>
        <taxon>Pseudomonadales</taxon>
        <taxon>Pseudomonadaceae</taxon>
        <taxon>Pseudomonas</taxon>
    </lineage>
</organism>
<gene>
    <name evidence="2" type="ORF">OSC50_07245</name>
</gene>
<dbReference type="Proteomes" id="UP001164116">
    <property type="component" value="Chromosome"/>
</dbReference>
<accession>A0ABY6QKY3</accession>
<reference evidence="2" key="1">
    <citation type="submission" date="2022-11" db="EMBL/GenBank/DDBJ databases">
        <title>Taxonomic description of a new Pseudomonas species.</title>
        <authorList>
            <person name="Tambong J.T."/>
        </authorList>
    </citation>
    <scope>NUCLEOTIDE SEQUENCE</scope>
    <source>
        <strain evidence="2">S1Bt42</strain>
    </source>
</reference>
<feature type="domain" description="Dermonecrotic toxin N-terminal" evidence="1">
    <location>
        <begin position="138"/>
        <end position="294"/>
    </location>
</feature>
<dbReference type="RefSeq" id="WP_266246269.1">
    <property type="nucleotide sequence ID" value="NZ_CP112866.1"/>
</dbReference>
<dbReference type="Pfam" id="PF20178">
    <property type="entry name" value="ToxA_N"/>
    <property type="match status" value="3"/>
</dbReference>
<protein>
    <recommendedName>
        <fullName evidence="1">Dermonecrotic toxin N-terminal domain-containing protein</fullName>
    </recommendedName>
</protein>
<feature type="domain" description="Dermonecrotic toxin N-terminal" evidence="1">
    <location>
        <begin position="770"/>
        <end position="1039"/>
    </location>
</feature>
<evidence type="ECO:0000313" key="3">
    <source>
        <dbReference type="Proteomes" id="UP001164116"/>
    </source>
</evidence>